<proteinExistence type="predicted"/>
<dbReference type="PROSITE" id="PS51257">
    <property type="entry name" value="PROKAR_LIPOPROTEIN"/>
    <property type="match status" value="1"/>
</dbReference>
<evidence type="ECO:0000313" key="2">
    <source>
        <dbReference type="Proteomes" id="UP001353858"/>
    </source>
</evidence>
<organism evidence="1 2">
    <name type="scientific">Aquatica leii</name>
    <dbReference type="NCBI Taxonomy" id="1421715"/>
    <lineage>
        <taxon>Eukaryota</taxon>
        <taxon>Metazoa</taxon>
        <taxon>Ecdysozoa</taxon>
        <taxon>Arthropoda</taxon>
        <taxon>Hexapoda</taxon>
        <taxon>Insecta</taxon>
        <taxon>Pterygota</taxon>
        <taxon>Neoptera</taxon>
        <taxon>Endopterygota</taxon>
        <taxon>Coleoptera</taxon>
        <taxon>Polyphaga</taxon>
        <taxon>Elateriformia</taxon>
        <taxon>Elateroidea</taxon>
        <taxon>Lampyridae</taxon>
        <taxon>Luciolinae</taxon>
        <taxon>Aquatica</taxon>
    </lineage>
</organism>
<dbReference type="EMBL" id="JARPUR010000001">
    <property type="protein sequence ID" value="KAK4887602.1"/>
    <property type="molecule type" value="Genomic_DNA"/>
</dbReference>
<sequence length="116" mass="13583">MLVWGRVSIFITETVHQIHVVIFIACKSHYEEESVEEEDDFNVEVKADTGPSASAAFVFFETVLKWIERQPDCDHMQLLTVKRMRDLAFQKRIKTDYFGQNVQQTMTFALPFHLIN</sequence>
<comment type="caution">
    <text evidence="1">The sequence shown here is derived from an EMBL/GenBank/DDBJ whole genome shotgun (WGS) entry which is preliminary data.</text>
</comment>
<gene>
    <name evidence="1" type="ORF">RN001_003873</name>
</gene>
<protein>
    <submittedName>
        <fullName evidence="1">Uncharacterized protein</fullName>
    </submittedName>
</protein>
<evidence type="ECO:0000313" key="1">
    <source>
        <dbReference type="EMBL" id="KAK4887602.1"/>
    </source>
</evidence>
<dbReference type="Proteomes" id="UP001353858">
    <property type="component" value="Unassembled WGS sequence"/>
</dbReference>
<dbReference type="AlphaFoldDB" id="A0AAN7Q9Y5"/>
<accession>A0AAN7Q9Y5</accession>
<reference evidence="2" key="1">
    <citation type="submission" date="2023-01" db="EMBL/GenBank/DDBJ databases">
        <title>Key to firefly adult light organ development and bioluminescence: homeobox transcription factors regulate luciferase expression and transportation to peroxisome.</title>
        <authorList>
            <person name="Fu X."/>
        </authorList>
    </citation>
    <scope>NUCLEOTIDE SEQUENCE [LARGE SCALE GENOMIC DNA]</scope>
</reference>
<keyword evidence="2" id="KW-1185">Reference proteome</keyword>
<name>A0AAN7Q9Y5_9COLE</name>